<dbReference type="AlphaFoldDB" id="A0A6G1IBR2"/>
<sequence>MVREDRVCWWLTRESGRVPVGCVHGTVGEVRPAEVRKAYVAVQVSAGWGLGGVQWSEVVFGLLSREALFVVETRVVKLALRVWEGVVQLGVRGGDAVACWCREARWLVCLLDSGGFSTGFSCGCVLSSVCGRCAALPVGGRRFVEQDRFSGVFPRGRLHWWSGVTDAVKGSVCQAGCFCDGV</sequence>
<organism evidence="1 2">
    <name type="scientific">Lentithecium fluviatile CBS 122367</name>
    <dbReference type="NCBI Taxonomy" id="1168545"/>
    <lineage>
        <taxon>Eukaryota</taxon>
        <taxon>Fungi</taxon>
        <taxon>Dikarya</taxon>
        <taxon>Ascomycota</taxon>
        <taxon>Pezizomycotina</taxon>
        <taxon>Dothideomycetes</taxon>
        <taxon>Pleosporomycetidae</taxon>
        <taxon>Pleosporales</taxon>
        <taxon>Massarineae</taxon>
        <taxon>Lentitheciaceae</taxon>
        <taxon>Lentithecium</taxon>
    </lineage>
</organism>
<proteinExistence type="predicted"/>
<name>A0A6G1IBR2_9PLEO</name>
<accession>A0A6G1IBR2</accession>
<reference evidence="1" key="1">
    <citation type="journal article" date="2020" name="Stud. Mycol.">
        <title>101 Dothideomycetes genomes: a test case for predicting lifestyles and emergence of pathogens.</title>
        <authorList>
            <person name="Haridas S."/>
            <person name="Albert R."/>
            <person name="Binder M."/>
            <person name="Bloem J."/>
            <person name="Labutti K."/>
            <person name="Salamov A."/>
            <person name="Andreopoulos B."/>
            <person name="Baker S."/>
            <person name="Barry K."/>
            <person name="Bills G."/>
            <person name="Bluhm B."/>
            <person name="Cannon C."/>
            <person name="Castanera R."/>
            <person name="Culley D."/>
            <person name="Daum C."/>
            <person name="Ezra D."/>
            <person name="Gonzalez J."/>
            <person name="Henrissat B."/>
            <person name="Kuo A."/>
            <person name="Liang C."/>
            <person name="Lipzen A."/>
            <person name="Lutzoni F."/>
            <person name="Magnuson J."/>
            <person name="Mondo S."/>
            <person name="Nolan M."/>
            <person name="Ohm R."/>
            <person name="Pangilinan J."/>
            <person name="Park H.-J."/>
            <person name="Ramirez L."/>
            <person name="Alfaro M."/>
            <person name="Sun H."/>
            <person name="Tritt A."/>
            <person name="Yoshinaga Y."/>
            <person name="Zwiers L.-H."/>
            <person name="Turgeon B."/>
            <person name="Goodwin S."/>
            <person name="Spatafora J."/>
            <person name="Crous P."/>
            <person name="Grigoriev I."/>
        </authorList>
    </citation>
    <scope>NUCLEOTIDE SEQUENCE</scope>
    <source>
        <strain evidence="1">CBS 122367</strain>
    </source>
</reference>
<dbReference type="Proteomes" id="UP000799291">
    <property type="component" value="Unassembled WGS sequence"/>
</dbReference>
<evidence type="ECO:0000313" key="1">
    <source>
        <dbReference type="EMBL" id="KAF2675654.1"/>
    </source>
</evidence>
<gene>
    <name evidence="1" type="ORF">K458DRAFT_206683</name>
</gene>
<keyword evidence="2" id="KW-1185">Reference proteome</keyword>
<evidence type="ECO:0000313" key="2">
    <source>
        <dbReference type="Proteomes" id="UP000799291"/>
    </source>
</evidence>
<protein>
    <submittedName>
        <fullName evidence="1">Uncharacterized protein</fullName>
    </submittedName>
</protein>
<dbReference type="EMBL" id="MU005657">
    <property type="protein sequence ID" value="KAF2675654.1"/>
    <property type="molecule type" value="Genomic_DNA"/>
</dbReference>